<accession>A0A0V8RV77</accession>
<reference evidence="1 2" key="1">
    <citation type="submission" date="2015-11" db="EMBL/GenBank/DDBJ databases">
        <title>Genome sequence of Pyrodictium occultum PL-19, a marine hyperthermophilic archaeon isolated from Volcano, Italy.</title>
        <authorList>
            <person name="Utturkar S."/>
            <person name="Huber H."/>
            <person name="Leptihn S."/>
            <person name="Brown S."/>
            <person name="Stetter K.O."/>
            <person name="Podar M."/>
        </authorList>
    </citation>
    <scope>NUCLEOTIDE SEQUENCE [LARGE SCALE GENOMIC DNA]</scope>
    <source>
        <strain evidence="1 2">PL-19</strain>
    </source>
</reference>
<dbReference type="RefSeq" id="WP_058370638.1">
    <property type="nucleotide sequence ID" value="NZ_LNTB01000001.1"/>
</dbReference>
<proteinExistence type="predicted"/>
<comment type="caution">
    <text evidence="1">The sequence shown here is derived from an EMBL/GenBank/DDBJ whole genome shotgun (WGS) entry which is preliminary data.</text>
</comment>
<dbReference type="EMBL" id="LNTB01000001">
    <property type="protein sequence ID" value="KSW11958.1"/>
    <property type="molecule type" value="Genomic_DNA"/>
</dbReference>
<dbReference type="Proteomes" id="UP000053352">
    <property type="component" value="Unassembled WGS sequence"/>
</dbReference>
<keyword evidence="2" id="KW-1185">Reference proteome</keyword>
<dbReference type="AlphaFoldDB" id="A0A0V8RV77"/>
<evidence type="ECO:0000313" key="1">
    <source>
        <dbReference type="EMBL" id="KSW11958.1"/>
    </source>
</evidence>
<gene>
    <name evidence="1" type="ORF">CF15_03975</name>
</gene>
<dbReference type="OrthoDB" id="381199at2157"/>
<sequence>MKARERRARALAEANEVLLPLLGGARALVRVLEAAGRSPARPVSLHSSGDKRLHALILELPGSSPLVVAVYSSTQESRPTSPQQLAKRMKRLAGFVARLRGRYFNAADVAYIYISPRGLTRGARRLAIGLKTFFAQSGREARQKLAKFLATRYYKLLASLRGKRVWGPVPLLLYALSILAQRLGAHVEPVSAARAIELSTRGGFINAIAPSQPLG</sequence>
<evidence type="ECO:0000313" key="2">
    <source>
        <dbReference type="Proteomes" id="UP000053352"/>
    </source>
</evidence>
<organism evidence="1 2">
    <name type="scientific">Pyrodictium occultum</name>
    <dbReference type="NCBI Taxonomy" id="2309"/>
    <lineage>
        <taxon>Archaea</taxon>
        <taxon>Thermoproteota</taxon>
        <taxon>Thermoprotei</taxon>
        <taxon>Desulfurococcales</taxon>
        <taxon>Pyrodictiaceae</taxon>
        <taxon>Pyrodictium</taxon>
    </lineage>
</organism>
<protein>
    <submittedName>
        <fullName evidence="1">Uncharacterized protein</fullName>
    </submittedName>
</protein>
<name>A0A0V8RV77_PYROC</name>